<keyword evidence="7 11" id="KW-0067">ATP-binding</keyword>
<dbReference type="PROSITE" id="PS50893">
    <property type="entry name" value="ABC_TRANSPORTER_2"/>
    <property type="match status" value="2"/>
</dbReference>
<keyword evidence="2" id="KW-0813">Transport</keyword>
<dbReference type="RefSeq" id="WP_203946200.1">
    <property type="nucleotide sequence ID" value="NZ_BOOR01000032.1"/>
</dbReference>
<dbReference type="InterPro" id="IPR050107">
    <property type="entry name" value="ABC_carbohydrate_import_ATPase"/>
</dbReference>
<evidence type="ECO:0000256" key="9">
    <source>
        <dbReference type="ARBA" id="ARBA00023136"/>
    </source>
</evidence>
<evidence type="ECO:0000256" key="4">
    <source>
        <dbReference type="ARBA" id="ARBA00022597"/>
    </source>
</evidence>
<gene>
    <name evidence="11" type="primary">rbsA3</name>
    <name evidence="11" type="ORF">Pth03_44040</name>
</gene>
<keyword evidence="4" id="KW-0762">Sugar transport</keyword>
<keyword evidence="9" id="KW-0472">Membrane</keyword>
<dbReference type="FunFam" id="3.40.50.300:FF:000127">
    <property type="entry name" value="Ribose import ATP-binding protein RbsA"/>
    <property type="match status" value="1"/>
</dbReference>
<dbReference type="GO" id="GO:0016887">
    <property type="term" value="F:ATP hydrolysis activity"/>
    <property type="evidence" value="ECO:0007669"/>
    <property type="project" value="InterPro"/>
</dbReference>
<dbReference type="Gene3D" id="3.40.50.300">
    <property type="entry name" value="P-loop containing nucleotide triphosphate hydrolases"/>
    <property type="match status" value="2"/>
</dbReference>
<comment type="subcellular location">
    <subcellularLocation>
        <location evidence="1">Cell membrane</location>
        <topology evidence="1">Peripheral membrane protein</topology>
    </subcellularLocation>
</comment>
<dbReference type="AlphaFoldDB" id="A0A8J3XXE0"/>
<evidence type="ECO:0000256" key="7">
    <source>
        <dbReference type="ARBA" id="ARBA00022840"/>
    </source>
</evidence>
<keyword evidence="3" id="KW-1003">Cell membrane</keyword>
<dbReference type="InterPro" id="IPR003439">
    <property type="entry name" value="ABC_transporter-like_ATP-bd"/>
</dbReference>
<name>A0A8J3XXE0_9ACTN</name>
<dbReference type="EMBL" id="BOOR01000032">
    <property type="protein sequence ID" value="GII56015.1"/>
    <property type="molecule type" value="Genomic_DNA"/>
</dbReference>
<dbReference type="PANTHER" id="PTHR43790">
    <property type="entry name" value="CARBOHYDRATE TRANSPORT ATP-BINDING PROTEIN MG119-RELATED"/>
    <property type="match status" value="1"/>
</dbReference>
<evidence type="ECO:0000313" key="12">
    <source>
        <dbReference type="Proteomes" id="UP000605992"/>
    </source>
</evidence>
<evidence type="ECO:0000256" key="8">
    <source>
        <dbReference type="ARBA" id="ARBA00022967"/>
    </source>
</evidence>
<evidence type="ECO:0000256" key="2">
    <source>
        <dbReference type="ARBA" id="ARBA00022448"/>
    </source>
</evidence>
<dbReference type="SMART" id="SM00382">
    <property type="entry name" value="AAA"/>
    <property type="match status" value="2"/>
</dbReference>
<dbReference type="Pfam" id="PF00005">
    <property type="entry name" value="ABC_tran"/>
    <property type="match status" value="2"/>
</dbReference>
<keyword evidence="12" id="KW-1185">Reference proteome</keyword>
<evidence type="ECO:0000256" key="6">
    <source>
        <dbReference type="ARBA" id="ARBA00022741"/>
    </source>
</evidence>
<evidence type="ECO:0000256" key="1">
    <source>
        <dbReference type="ARBA" id="ARBA00004202"/>
    </source>
</evidence>
<dbReference type="SUPFAM" id="SSF52540">
    <property type="entry name" value="P-loop containing nucleoside triphosphate hydrolases"/>
    <property type="match status" value="2"/>
</dbReference>
<dbReference type="GO" id="GO:0005524">
    <property type="term" value="F:ATP binding"/>
    <property type="evidence" value="ECO:0007669"/>
    <property type="project" value="UniProtKB-KW"/>
</dbReference>
<keyword evidence="6" id="KW-0547">Nucleotide-binding</keyword>
<dbReference type="InterPro" id="IPR027417">
    <property type="entry name" value="P-loop_NTPase"/>
</dbReference>
<dbReference type="CDD" id="cd03215">
    <property type="entry name" value="ABC_Carb_Monos_II"/>
    <property type="match status" value="1"/>
</dbReference>
<organism evidence="11 12">
    <name type="scientific">Planotetraspora thailandica</name>
    <dbReference type="NCBI Taxonomy" id="487172"/>
    <lineage>
        <taxon>Bacteria</taxon>
        <taxon>Bacillati</taxon>
        <taxon>Actinomycetota</taxon>
        <taxon>Actinomycetes</taxon>
        <taxon>Streptosporangiales</taxon>
        <taxon>Streptosporangiaceae</taxon>
        <taxon>Planotetraspora</taxon>
    </lineage>
</organism>
<evidence type="ECO:0000313" key="11">
    <source>
        <dbReference type="EMBL" id="GII56015.1"/>
    </source>
</evidence>
<feature type="domain" description="ABC transporter" evidence="10">
    <location>
        <begin position="256"/>
        <end position="507"/>
    </location>
</feature>
<protein>
    <submittedName>
        <fullName evidence="11">Ribose import ATP-binding protein RbsA 3</fullName>
    </submittedName>
</protein>
<dbReference type="GO" id="GO:0005886">
    <property type="term" value="C:plasma membrane"/>
    <property type="evidence" value="ECO:0007669"/>
    <property type="project" value="UniProtKB-SubCell"/>
</dbReference>
<accession>A0A8J3XXE0</accession>
<proteinExistence type="predicted"/>
<keyword evidence="5" id="KW-0677">Repeat</keyword>
<dbReference type="PROSITE" id="PS00211">
    <property type="entry name" value="ABC_TRANSPORTER_1"/>
    <property type="match status" value="1"/>
</dbReference>
<comment type="caution">
    <text evidence="11">The sequence shown here is derived from an EMBL/GenBank/DDBJ whole genome shotgun (WGS) entry which is preliminary data.</text>
</comment>
<dbReference type="InterPro" id="IPR017871">
    <property type="entry name" value="ABC_transporter-like_CS"/>
</dbReference>
<feature type="domain" description="ABC transporter" evidence="10">
    <location>
        <begin position="14"/>
        <end position="251"/>
    </location>
</feature>
<keyword evidence="8" id="KW-1278">Translocase</keyword>
<evidence type="ECO:0000256" key="5">
    <source>
        <dbReference type="ARBA" id="ARBA00022737"/>
    </source>
</evidence>
<dbReference type="InterPro" id="IPR003593">
    <property type="entry name" value="AAA+_ATPase"/>
</dbReference>
<dbReference type="CDD" id="cd03216">
    <property type="entry name" value="ABC_Carb_Monos_I"/>
    <property type="match status" value="1"/>
</dbReference>
<evidence type="ECO:0000256" key="3">
    <source>
        <dbReference type="ARBA" id="ARBA00022475"/>
    </source>
</evidence>
<dbReference type="PANTHER" id="PTHR43790:SF3">
    <property type="entry name" value="D-ALLOSE IMPORT ATP-BINDING PROTEIN ALSA-RELATED"/>
    <property type="match status" value="1"/>
</dbReference>
<sequence length="517" mass="55297">MGSGAHLQGRSALLEVDDLTVEFPGIRALDSVHFDILAGEVHALVGENGAGKSTLLKVLGGVHRPSSGEVRLSGEAYHPRRPADALAAGIAVIYQEFNLYPDLTVAENVFSGREPYAKGSRGIRYAEINRRTSELFAVLGVTIDPTATVGSLTVSEQQLVEICKALSVDGRIIVMDEPTAALSADEVTQLLDVVKRLRAEGRSVIYVSHRLDEVFALADRVTVLRDGKHIRTCDIADTDPDGLVRLMVGRDVESVFHRDQVSEGTVVLELTDVNAGRRLKDISLTVRAGEVVGIGGIAGAGQPELSQVIFGALGVDSGTMTLNGEPFRPRHPGDAMARGIGFLHEDRKVAGNLPDLSIRHNLTISILDKVRTGIGRFLAPAKETDVYDGYHRRLNIKATGPDQLIGQLSGGNQQKVLLGRALAPGGRLLLLNEPTRGVDIGAKAEIHRLINILTADGAAVLMVSSDLPELLGVSDRVYVMAGGEIVGHLTGADRTEENVVACATTGRRIFSKELSKR</sequence>
<dbReference type="Proteomes" id="UP000605992">
    <property type="component" value="Unassembled WGS sequence"/>
</dbReference>
<reference evidence="11" key="1">
    <citation type="submission" date="2021-01" db="EMBL/GenBank/DDBJ databases">
        <title>Whole genome shotgun sequence of Planotetraspora thailandica NBRC 104271.</title>
        <authorList>
            <person name="Komaki H."/>
            <person name="Tamura T."/>
        </authorList>
    </citation>
    <scope>NUCLEOTIDE SEQUENCE</scope>
    <source>
        <strain evidence="11">NBRC 104271</strain>
    </source>
</reference>
<evidence type="ECO:0000259" key="10">
    <source>
        <dbReference type="PROSITE" id="PS50893"/>
    </source>
</evidence>